<feature type="region of interest" description="Disordered" evidence="5">
    <location>
        <begin position="1"/>
        <end position="26"/>
    </location>
</feature>
<evidence type="ECO:0000313" key="8">
    <source>
        <dbReference type="Proteomes" id="UP001157974"/>
    </source>
</evidence>
<dbReference type="EMBL" id="JAMWBK010000001">
    <property type="protein sequence ID" value="KAJ8908498.1"/>
    <property type="molecule type" value="Genomic_DNA"/>
</dbReference>
<organism evidence="7 8">
    <name type="scientific">Rhodosorus marinus</name>
    <dbReference type="NCBI Taxonomy" id="101924"/>
    <lineage>
        <taxon>Eukaryota</taxon>
        <taxon>Rhodophyta</taxon>
        <taxon>Stylonematophyceae</taxon>
        <taxon>Stylonematales</taxon>
        <taxon>Stylonemataceae</taxon>
        <taxon>Rhodosorus</taxon>
    </lineage>
</organism>
<sequence>MSFFTGDDGTGGGRGEEDVSSGGEFSSASFDFDKLFSQEGGEGARGTIPDFLLDTEDASREGDDVPTLKFGNLDFIAPGTVAPALGVYGGREKNVDYLFADEFLDYRKKTWGQQMMYWAGTSWVLGGAFGGLQGVVEGLKQSSGKSMKLRINSLLNSVGKRGLLIANTAGVIALMLSSFESFSYHFITQDESPANYAIAGAATGLLFKSTKIRTPPGLKAAALWSTGLAALGLGVIYPSRQGYYGKDFQGVL</sequence>
<comment type="subcellular location">
    <subcellularLocation>
        <location evidence="1">Membrane</location>
        <topology evidence="1">Multi-pass membrane protein</topology>
    </subcellularLocation>
</comment>
<dbReference type="InterPro" id="IPR045238">
    <property type="entry name" value="Tim23-like"/>
</dbReference>
<evidence type="ECO:0000256" key="2">
    <source>
        <dbReference type="ARBA" id="ARBA00022692"/>
    </source>
</evidence>
<reference evidence="7 8" key="1">
    <citation type="journal article" date="2023" name="Nat. Commun.">
        <title>Origin of minicircular mitochondrial genomes in red algae.</title>
        <authorList>
            <person name="Lee Y."/>
            <person name="Cho C.H."/>
            <person name="Lee Y.M."/>
            <person name="Park S.I."/>
            <person name="Yang J.H."/>
            <person name="West J.A."/>
            <person name="Bhattacharya D."/>
            <person name="Yoon H.S."/>
        </authorList>
    </citation>
    <scope>NUCLEOTIDE SEQUENCE [LARGE SCALE GENOMIC DNA]</scope>
    <source>
        <strain evidence="7 8">CCMP1338</strain>
        <tissue evidence="7">Whole cell</tissue>
    </source>
</reference>
<dbReference type="Proteomes" id="UP001157974">
    <property type="component" value="Unassembled WGS sequence"/>
</dbReference>
<keyword evidence="2 6" id="KW-0812">Transmembrane</keyword>
<gene>
    <name evidence="7" type="ORF">NDN08_005206</name>
</gene>
<dbReference type="Pfam" id="PF02466">
    <property type="entry name" value="Tim17"/>
    <property type="match status" value="1"/>
</dbReference>
<keyword evidence="4 6" id="KW-0472">Membrane</keyword>
<keyword evidence="8" id="KW-1185">Reference proteome</keyword>
<dbReference type="PANTHER" id="PTHR15371">
    <property type="entry name" value="TIM23"/>
    <property type="match status" value="1"/>
</dbReference>
<feature type="transmembrane region" description="Helical" evidence="6">
    <location>
        <begin position="221"/>
        <end position="239"/>
    </location>
</feature>
<name>A0AAV8V452_9RHOD</name>
<dbReference type="GO" id="GO:0005744">
    <property type="term" value="C:TIM23 mitochondrial import inner membrane translocase complex"/>
    <property type="evidence" value="ECO:0007669"/>
    <property type="project" value="TreeGrafter"/>
</dbReference>
<dbReference type="AlphaFoldDB" id="A0AAV8V452"/>
<proteinExistence type="predicted"/>
<evidence type="ECO:0000256" key="5">
    <source>
        <dbReference type="SAM" id="MobiDB-lite"/>
    </source>
</evidence>
<evidence type="ECO:0008006" key="9">
    <source>
        <dbReference type="Google" id="ProtNLM"/>
    </source>
</evidence>
<feature type="transmembrane region" description="Helical" evidence="6">
    <location>
        <begin position="163"/>
        <end position="187"/>
    </location>
</feature>
<evidence type="ECO:0000256" key="6">
    <source>
        <dbReference type="SAM" id="Phobius"/>
    </source>
</evidence>
<evidence type="ECO:0000313" key="7">
    <source>
        <dbReference type="EMBL" id="KAJ8908498.1"/>
    </source>
</evidence>
<dbReference type="PANTHER" id="PTHR15371:SF0">
    <property type="entry name" value="SD19278P"/>
    <property type="match status" value="1"/>
</dbReference>
<protein>
    <recommendedName>
        <fullName evidence="9">Mitochondrial import inner membrane translocase subunit TIM23</fullName>
    </recommendedName>
</protein>
<evidence type="ECO:0000256" key="4">
    <source>
        <dbReference type="ARBA" id="ARBA00023136"/>
    </source>
</evidence>
<dbReference type="GO" id="GO:0008320">
    <property type="term" value="F:protein transmembrane transporter activity"/>
    <property type="evidence" value="ECO:0007669"/>
    <property type="project" value="TreeGrafter"/>
</dbReference>
<evidence type="ECO:0000256" key="3">
    <source>
        <dbReference type="ARBA" id="ARBA00022989"/>
    </source>
</evidence>
<accession>A0AAV8V452</accession>
<dbReference type="GO" id="GO:0030150">
    <property type="term" value="P:protein import into mitochondrial matrix"/>
    <property type="evidence" value="ECO:0007669"/>
    <property type="project" value="TreeGrafter"/>
</dbReference>
<keyword evidence="3 6" id="KW-1133">Transmembrane helix</keyword>
<comment type="caution">
    <text evidence="7">The sequence shown here is derived from an EMBL/GenBank/DDBJ whole genome shotgun (WGS) entry which is preliminary data.</text>
</comment>
<evidence type="ECO:0000256" key="1">
    <source>
        <dbReference type="ARBA" id="ARBA00004141"/>
    </source>
</evidence>